<protein>
    <submittedName>
        <fullName evidence="2">Uncharacterized protein</fullName>
    </submittedName>
</protein>
<organism evidence="2 4">
    <name type="scientific">Durusdinium trenchii</name>
    <dbReference type="NCBI Taxonomy" id="1381693"/>
    <lineage>
        <taxon>Eukaryota</taxon>
        <taxon>Sar</taxon>
        <taxon>Alveolata</taxon>
        <taxon>Dinophyceae</taxon>
        <taxon>Suessiales</taxon>
        <taxon>Symbiodiniaceae</taxon>
        <taxon>Durusdinium</taxon>
    </lineage>
</organism>
<dbReference type="Proteomes" id="UP001642484">
    <property type="component" value="Unassembled WGS sequence"/>
</dbReference>
<name>A0ABP0RJ41_9DINO</name>
<feature type="compositionally biased region" description="Pro residues" evidence="1">
    <location>
        <begin position="168"/>
        <end position="180"/>
    </location>
</feature>
<dbReference type="EMBL" id="CAXAMN010026106">
    <property type="protein sequence ID" value="CAK9100619.1"/>
    <property type="molecule type" value="Genomic_DNA"/>
</dbReference>
<keyword evidence="4" id="KW-1185">Reference proteome</keyword>
<dbReference type="EMBL" id="CAXAMN010026117">
    <property type="protein sequence ID" value="CAK9100674.1"/>
    <property type="molecule type" value="Genomic_DNA"/>
</dbReference>
<feature type="compositionally biased region" description="Basic and acidic residues" evidence="1">
    <location>
        <begin position="313"/>
        <end position="331"/>
    </location>
</feature>
<reference evidence="2 4" key="1">
    <citation type="submission" date="2024-02" db="EMBL/GenBank/DDBJ databases">
        <authorList>
            <person name="Chen Y."/>
            <person name="Shah S."/>
            <person name="Dougan E. K."/>
            <person name="Thang M."/>
            <person name="Chan C."/>
        </authorList>
    </citation>
    <scope>NUCLEOTIDE SEQUENCE [LARGE SCALE GENOMIC DNA]</scope>
</reference>
<accession>A0ABP0RJ41</accession>
<feature type="region of interest" description="Disordered" evidence="1">
    <location>
        <begin position="382"/>
        <end position="515"/>
    </location>
</feature>
<proteinExistence type="predicted"/>
<evidence type="ECO:0000313" key="4">
    <source>
        <dbReference type="Proteomes" id="UP001642484"/>
    </source>
</evidence>
<comment type="caution">
    <text evidence="2">The sequence shown here is derived from an EMBL/GenBank/DDBJ whole genome shotgun (WGS) entry which is preliminary data.</text>
</comment>
<feature type="region of interest" description="Disordered" evidence="1">
    <location>
        <begin position="167"/>
        <end position="217"/>
    </location>
</feature>
<feature type="compositionally biased region" description="Basic and acidic residues" evidence="1">
    <location>
        <begin position="477"/>
        <end position="487"/>
    </location>
</feature>
<feature type="region of interest" description="Disordered" evidence="1">
    <location>
        <begin position="248"/>
        <end position="362"/>
    </location>
</feature>
<feature type="compositionally biased region" description="Basic and acidic residues" evidence="1">
    <location>
        <begin position="382"/>
        <end position="401"/>
    </location>
</feature>
<sequence>MQDWCSFPLYINKKTWTSVLEAPGSLVALDVVLRHLVQLGLRSPSEQAQAMLAALCVLRDLRDDSSSSKQIPDAMKLRSIFLNVKARVHTSMFKAKQDGDQMLPHGHLVALPANPKDAPAGLLSLAFPDGYESESDSAPFSLMDLANVAREISLRSTNSKVVQDVLPEKPPASADPPLPCPALCDRPSSQPLESVPTLEALPSKPSCAPEGLPTSQVQDEKVNDMAPHNRGISLAESVEKMKEARVKLKEGSNQSHGPVMKKPAKGPSNPKSKSLGSLASKCATQPPKKPKQGFGQGVMKRPSIAKAASNHKAKNDERKRLREEIIAKLDESVMDDDAPTSVALSDEEDAMSPASLSEVNPLEAMLGDDWHGRIQKDLELKAQSQKDVELKAQSKENDAELKAQSNEQVVDQNAQSKVTPPWRSMTSEVPSQADVCEVPPWGQARRRAKRAREQDEPAEEQAPFTKEVEEPAEEQAPEPKQEVEEQRVPAGAALLGLWPKRMAKPSRPAKMDVDGHTGLHAKSMARPKEQIVHDDQLANFREDMKQLAEELGWSRRALEQFCGMEKRKRGKNSRPWQQCD</sequence>
<evidence type="ECO:0000256" key="1">
    <source>
        <dbReference type="SAM" id="MobiDB-lite"/>
    </source>
</evidence>
<evidence type="ECO:0000313" key="2">
    <source>
        <dbReference type="EMBL" id="CAK9100619.1"/>
    </source>
</evidence>
<gene>
    <name evidence="2" type="ORF">CCMP2556_LOCUS47515</name>
    <name evidence="3" type="ORF">CCMP2556_LOCUS47533</name>
</gene>
<feature type="compositionally biased region" description="Polar residues" evidence="1">
    <location>
        <begin position="403"/>
        <end position="430"/>
    </location>
</feature>
<evidence type="ECO:0000313" key="3">
    <source>
        <dbReference type="EMBL" id="CAK9100674.1"/>
    </source>
</evidence>